<dbReference type="SUPFAM" id="SSF57756">
    <property type="entry name" value="Retrovirus zinc finger-like domains"/>
    <property type="match status" value="1"/>
</dbReference>
<comment type="caution">
    <text evidence="4">The sequence shown here is derived from an EMBL/GenBank/DDBJ whole genome shotgun (WGS) entry which is preliminary data.</text>
</comment>
<accession>A0A392U3P0</accession>
<dbReference type="EMBL" id="LXQA010726854">
    <property type="protein sequence ID" value="MCI67932.1"/>
    <property type="molecule type" value="Genomic_DNA"/>
</dbReference>
<dbReference type="GO" id="GO:0008270">
    <property type="term" value="F:zinc ion binding"/>
    <property type="evidence" value="ECO:0007669"/>
    <property type="project" value="UniProtKB-KW"/>
</dbReference>
<dbReference type="Proteomes" id="UP000265520">
    <property type="component" value="Unassembled WGS sequence"/>
</dbReference>
<protein>
    <submittedName>
        <fullName evidence="4">CC-NBS-LRR resistance protein</fullName>
    </submittedName>
</protein>
<sequence length="82" mass="9056">DLKVENGVDALNVSSGKGGGIGRRAKGKGGDRWHCYHCQKKGHFKRDCPELKGKGDSAHVVEDSSEYEGYEHREALVVSNWE</sequence>
<dbReference type="GO" id="GO:0003676">
    <property type="term" value="F:nucleic acid binding"/>
    <property type="evidence" value="ECO:0007669"/>
    <property type="project" value="InterPro"/>
</dbReference>
<reference evidence="4 5" key="1">
    <citation type="journal article" date="2018" name="Front. Plant Sci.">
        <title>Red Clover (Trifolium pratense) and Zigzag Clover (T. medium) - A Picture of Genomic Similarities and Differences.</title>
        <authorList>
            <person name="Dluhosova J."/>
            <person name="Istvanek J."/>
            <person name="Nedelnik J."/>
            <person name="Repkova J."/>
        </authorList>
    </citation>
    <scope>NUCLEOTIDE SEQUENCE [LARGE SCALE GENOMIC DNA]</scope>
    <source>
        <strain evidence="5">cv. 10/8</strain>
        <tissue evidence="4">Leaf</tissue>
    </source>
</reference>
<evidence type="ECO:0000313" key="5">
    <source>
        <dbReference type="Proteomes" id="UP000265520"/>
    </source>
</evidence>
<feature type="non-terminal residue" evidence="4">
    <location>
        <position position="82"/>
    </location>
</feature>
<feature type="domain" description="CCHC-type" evidence="3">
    <location>
        <begin position="35"/>
        <end position="50"/>
    </location>
</feature>
<evidence type="ECO:0000313" key="4">
    <source>
        <dbReference type="EMBL" id="MCI67932.1"/>
    </source>
</evidence>
<name>A0A392U3P0_9FABA</name>
<dbReference type="PROSITE" id="PS50158">
    <property type="entry name" value="ZF_CCHC"/>
    <property type="match status" value="1"/>
</dbReference>
<dbReference type="Gene3D" id="4.10.60.10">
    <property type="entry name" value="Zinc finger, CCHC-type"/>
    <property type="match status" value="1"/>
</dbReference>
<evidence type="ECO:0000256" key="2">
    <source>
        <dbReference type="SAM" id="MobiDB-lite"/>
    </source>
</evidence>
<dbReference type="AlphaFoldDB" id="A0A392U3P0"/>
<proteinExistence type="predicted"/>
<dbReference type="InterPro" id="IPR036875">
    <property type="entry name" value="Znf_CCHC_sf"/>
</dbReference>
<dbReference type="SMART" id="SM00343">
    <property type="entry name" value="ZnF_C2HC"/>
    <property type="match status" value="1"/>
</dbReference>
<dbReference type="Pfam" id="PF00098">
    <property type="entry name" value="zf-CCHC"/>
    <property type="match status" value="1"/>
</dbReference>
<feature type="region of interest" description="Disordered" evidence="2">
    <location>
        <begin position="1"/>
        <end position="30"/>
    </location>
</feature>
<keyword evidence="1" id="KW-0863">Zinc-finger</keyword>
<keyword evidence="1" id="KW-0862">Zinc</keyword>
<organism evidence="4 5">
    <name type="scientific">Trifolium medium</name>
    <dbReference type="NCBI Taxonomy" id="97028"/>
    <lineage>
        <taxon>Eukaryota</taxon>
        <taxon>Viridiplantae</taxon>
        <taxon>Streptophyta</taxon>
        <taxon>Embryophyta</taxon>
        <taxon>Tracheophyta</taxon>
        <taxon>Spermatophyta</taxon>
        <taxon>Magnoliopsida</taxon>
        <taxon>eudicotyledons</taxon>
        <taxon>Gunneridae</taxon>
        <taxon>Pentapetalae</taxon>
        <taxon>rosids</taxon>
        <taxon>fabids</taxon>
        <taxon>Fabales</taxon>
        <taxon>Fabaceae</taxon>
        <taxon>Papilionoideae</taxon>
        <taxon>50 kb inversion clade</taxon>
        <taxon>NPAAA clade</taxon>
        <taxon>Hologalegina</taxon>
        <taxon>IRL clade</taxon>
        <taxon>Trifolieae</taxon>
        <taxon>Trifolium</taxon>
    </lineage>
</organism>
<evidence type="ECO:0000256" key="1">
    <source>
        <dbReference type="PROSITE-ProRule" id="PRU00047"/>
    </source>
</evidence>
<keyword evidence="1" id="KW-0479">Metal-binding</keyword>
<keyword evidence="5" id="KW-1185">Reference proteome</keyword>
<feature type="non-terminal residue" evidence="4">
    <location>
        <position position="1"/>
    </location>
</feature>
<evidence type="ECO:0000259" key="3">
    <source>
        <dbReference type="PROSITE" id="PS50158"/>
    </source>
</evidence>
<dbReference type="InterPro" id="IPR001878">
    <property type="entry name" value="Znf_CCHC"/>
</dbReference>